<proteinExistence type="predicted"/>
<evidence type="ECO:0000313" key="1">
    <source>
        <dbReference type="EMBL" id="MEJ2860544.1"/>
    </source>
</evidence>
<accession>A0ABU8LZL4</accession>
<keyword evidence="2" id="KW-1185">Reference proteome</keyword>
<name>A0ABU8LZL4_9PSEU</name>
<sequence>MSASEAGSNRAETRVGLAAELARVTRSRDLLAELARVSGEGRRSNVVAALPDDPIEFVWDRIREGYKGGTPTVLGVKEGDHWRLAIMWTASEARMQVACEDNAVIDVAPRSHVSMFLDCLHQNGGSVVVRPVVAAKLIERRELAPT</sequence>
<protein>
    <recommendedName>
        <fullName evidence="3">Type III secretion system (T3SS) SseB-like protein</fullName>
    </recommendedName>
</protein>
<dbReference type="EMBL" id="JBBEGM010000001">
    <property type="protein sequence ID" value="MEJ2860544.1"/>
    <property type="molecule type" value="Genomic_DNA"/>
</dbReference>
<organism evidence="1 2">
    <name type="scientific">Actinomycetospora flava</name>
    <dbReference type="NCBI Taxonomy" id="3129232"/>
    <lineage>
        <taxon>Bacteria</taxon>
        <taxon>Bacillati</taxon>
        <taxon>Actinomycetota</taxon>
        <taxon>Actinomycetes</taxon>
        <taxon>Pseudonocardiales</taxon>
        <taxon>Pseudonocardiaceae</taxon>
        <taxon>Actinomycetospora</taxon>
    </lineage>
</organism>
<dbReference type="RefSeq" id="WP_337700183.1">
    <property type="nucleotide sequence ID" value="NZ_JBBEGM010000001.1"/>
</dbReference>
<gene>
    <name evidence="1" type="ORF">WCD58_05225</name>
</gene>
<reference evidence="1 2" key="1">
    <citation type="submission" date="2024-03" db="EMBL/GenBank/DDBJ databases">
        <title>Actinomycetospora sp. OC33-EN07, a novel actinomycete isolated from wild orchid (Aerides multiflora).</title>
        <authorList>
            <person name="Suriyachadkun C."/>
        </authorList>
    </citation>
    <scope>NUCLEOTIDE SEQUENCE [LARGE SCALE GENOMIC DNA]</scope>
    <source>
        <strain evidence="1 2">OC33-EN07</strain>
    </source>
</reference>
<dbReference type="Proteomes" id="UP001369736">
    <property type="component" value="Unassembled WGS sequence"/>
</dbReference>
<comment type="caution">
    <text evidence="1">The sequence shown here is derived from an EMBL/GenBank/DDBJ whole genome shotgun (WGS) entry which is preliminary data.</text>
</comment>
<evidence type="ECO:0000313" key="2">
    <source>
        <dbReference type="Proteomes" id="UP001369736"/>
    </source>
</evidence>
<evidence type="ECO:0008006" key="3">
    <source>
        <dbReference type="Google" id="ProtNLM"/>
    </source>
</evidence>